<dbReference type="RefSeq" id="WP_171182496.1">
    <property type="nucleotide sequence ID" value="NZ_WTPX01000001.1"/>
</dbReference>
<dbReference type="Pfam" id="PF03703">
    <property type="entry name" value="bPH_2"/>
    <property type="match status" value="1"/>
</dbReference>
<accession>A0ABX1V868</accession>
<comment type="caution">
    <text evidence="2">The sequence shown here is derived from an EMBL/GenBank/DDBJ whole genome shotgun (WGS) entry which is preliminary data.</text>
</comment>
<evidence type="ECO:0000259" key="1">
    <source>
        <dbReference type="Pfam" id="PF03703"/>
    </source>
</evidence>
<name>A0ABX1V868_9PLAN</name>
<reference evidence="2 3" key="1">
    <citation type="journal article" date="2020" name="Syst. Appl. Microbiol.">
        <title>Alienimonas chondri sp. nov., a novel planctomycete isolated from the biofilm of the red alga Chondrus crispus.</title>
        <authorList>
            <person name="Vitorino I."/>
            <person name="Albuquerque L."/>
            <person name="Wiegand S."/>
            <person name="Kallscheuer N."/>
            <person name="da Costa M.S."/>
            <person name="Lobo-da-Cunha A."/>
            <person name="Jogler C."/>
            <person name="Lage O.M."/>
        </authorList>
    </citation>
    <scope>NUCLEOTIDE SEQUENCE [LARGE SCALE GENOMIC DNA]</scope>
    <source>
        <strain evidence="2 3">LzC2</strain>
    </source>
</reference>
<organism evidence="2 3">
    <name type="scientific">Alienimonas chondri</name>
    <dbReference type="NCBI Taxonomy" id="2681879"/>
    <lineage>
        <taxon>Bacteria</taxon>
        <taxon>Pseudomonadati</taxon>
        <taxon>Planctomycetota</taxon>
        <taxon>Planctomycetia</taxon>
        <taxon>Planctomycetales</taxon>
        <taxon>Planctomycetaceae</taxon>
        <taxon>Alienimonas</taxon>
    </lineage>
</organism>
<proteinExistence type="predicted"/>
<evidence type="ECO:0000313" key="2">
    <source>
        <dbReference type="EMBL" id="NNJ24019.1"/>
    </source>
</evidence>
<evidence type="ECO:0000313" key="3">
    <source>
        <dbReference type="Proteomes" id="UP000609651"/>
    </source>
</evidence>
<dbReference type="Proteomes" id="UP000609651">
    <property type="component" value="Unassembled WGS sequence"/>
</dbReference>
<protein>
    <recommendedName>
        <fullName evidence="1">YdbS-like PH domain-containing protein</fullName>
    </recommendedName>
</protein>
<feature type="domain" description="YdbS-like PH" evidence="1">
    <location>
        <begin position="73"/>
        <end position="145"/>
    </location>
</feature>
<gene>
    <name evidence="2" type="ORF">LzC2_00660</name>
</gene>
<keyword evidence="3" id="KW-1185">Reference proteome</keyword>
<dbReference type="InterPro" id="IPR005182">
    <property type="entry name" value="YdbS-like_PH"/>
</dbReference>
<sequence>MTDPATDPAEKDSERDVLVAYPGVSATGPGRLLGRVLNCVPIPIGPATLSQWVLGLPLAPLGAAVYLWQKAFGIRYRLTDRRLIAETPLTGRQLDAALLSDVAAADVSLPAVSRWFRAGDLTLRDGAGTRLLTLRGIPYVENFAARLAEMKGARLSIDAAAAQIAARPPRVRPS</sequence>
<dbReference type="EMBL" id="WTPX01000001">
    <property type="protein sequence ID" value="NNJ24019.1"/>
    <property type="molecule type" value="Genomic_DNA"/>
</dbReference>